<feature type="transmembrane region" description="Helical" evidence="6">
    <location>
        <begin position="214"/>
        <end position="235"/>
    </location>
</feature>
<dbReference type="InterPro" id="IPR037185">
    <property type="entry name" value="EmrE-like"/>
</dbReference>
<evidence type="ECO:0000259" key="7">
    <source>
        <dbReference type="Pfam" id="PF00892"/>
    </source>
</evidence>
<feature type="domain" description="EamA" evidence="7">
    <location>
        <begin position="153"/>
        <end position="287"/>
    </location>
</feature>
<evidence type="ECO:0000256" key="3">
    <source>
        <dbReference type="ARBA" id="ARBA00022692"/>
    </source>
</evidence>
<dbReference type="EMBL" id="CP022163">
    <property type="protein sequence ID" value="ATB32338.1"/>
    <property type="molecule type" value="Genomic_DNA"/>
</dbReference>
<dbReference type="Proteomes" id="UP000217289">
    <property type="component" value="Chromosome"/>
</dbReference>
<dbReference type="OrthoDB" id="9810556at2"/>
<feature type="transmembrane region" description="Helical" evidence="6">
    <location>
        <begin position="5"/>
        <end position="22"/>
    </location>
</feature>
<keyword evidence="3 6" id="KW-0812">Transmembrane</keyword>
<keyword evidence="4 6" id="KW-1133">Transmembrane helix</keyword>
<dbReference type="SUPFAM" id="SSF103481">
    <property type="entry name" value="Multidrug resistance efflux transporter EmrE"/>
    <property type="match status" value="2"/>
</dbReference>
<dbReference type="InterPro" id="IPR050638">
    <property type="entry name" value="AA-Vitamin_Transporters"/>
</dbReference>
<protein>
    <submittedName>
        <fullName evidence="8">Membrane protein</fullName>
    </submittedName>
</protein>
<organism evidence="8 9">
    <name type="scientific">Melittangium boletus DSM 14713</name>
    <dbReference type="NCBI Taxonomy" id="1294270"/>
    <lineage>
        <taxon>Bacteria</taxon>
        <taxon>Pseudomonadati</taxon>
        <taxon>Myxococcota</taxon>
        <taxon>Myxococcia</taxon>
        <taxon>Myxococcales</taxon>
        <taxon>Cystobacterineae</taxon>
        <taxon>Archangiaceae</taxon>
        <taxon>Melittangium</taxon>
    </lineage>
</organism>
<keyword evidence="5 6" id="KW-0472">Membrane</keyword>
<evidence type="ECO:0000256" key="2">
    <source>
        <dbReference type="ARBA" id="ARBA00007362"/>
    </source>
</evidence>
<dbReference type="InterPro" id="IPR000620">
    <property type="entry name" value="EamA_dom"/>
</dbReference>
<keyword evidence="9" id="KW-1185">Reference proteome</keyword>
<evidence type="ECO:0000256" key="1">
    <source>
        <dbReference type="ARBA" id="ARBA00004141"/>
    </source>
</evidence>
<dbReference type="RefSeq" id="WP_095980523.1">
    <property type="nucleotide sequence ID" value="NZ_CP022163.1"/>
</dbReference>
<sequence length="294" mass="30483">MNVDSILFLVLGVIWGTNFLFMKEAVQVISPLQVAWLRASFGAVPILLFAFSRRSLAKADLRNAHHFAAMSILSIVVPYVSFVKGTQYLQSGAAGAISGIIPLMTAVAAALFLPKDRLSARKGLGLLLGLVGVAWVADVTRLFEASSSNALHGTLCMLLGSAGYASGMVYAYKFITPLKLSPIALAGYQTAGAALLLAFITPMKGVEAVASVPASLAALALGLGLLGTGIAFILYYRIIERLGAITASSVFYIPPVVALAVGALVGKEGLSLSQCLGTAVILLGVFLARNGAPA</sequence>
<feature type="transmembrane region" description="Helical" evidence="6">
    <location>
        <begin position="149"/>
        <end position="171"/>
    </location>
</feature>
<dbReference type="PANTHER" id="PTHR32322:SF2">
    <property type="entry name" value="EAMA DOMAIN-CONTAINING PROTEIN"/>
    <property type="match status" value="1"/>
</dbReference>
<dbReference type="Pfam" id="PF00892">
    <property type="entry name" value="EamA"/>
    <property type="match status" value="2"/>
</dbReference>
<feature type="transmembrane region" description="Helical" evidence="6">
    <location>
        <begin position="88"/>
        <end position="112"/>
    </location>
</feature>
<feature type="transmembrane region" description="Helical" evidence="6">
    <location>
        <begin position="271"/>
        <end position="288"/>
    </location>
</feature>
<evidence type="ECO:0000256" key="4">
    <source>
        <dbReference type="ARBA" id="ARBA00022989"/>
    </source>
</evidence>
<evidence type="ECO:0000313" key="8">
    <source>
        <dbReference type="EMBL" id="ATB32338.1"/>
    </source>
</evidence>
<comment type="subcellular location">
    <subcellularLocation>
        <location evidence="1">Membrane</location>
        <topology evidence="1">Multi-pass membrane protein</topology>
    </subcellularLocation>
</comment>
<feature type="transmembrane region" description="Helical" evidence="6">
    <location>
        <begin position="64"/>
        <end position="82"/>
    </location>
</feature>
<dbReference type="AlphaFoldDB" id="A0A250IM44"/>
<feature type="domain" description="EamA" evidence="7">
    <location>
        <begin position="6"/>
        <end position="136"/>
    </location>
</feature>
<dbReference type="KEGG" id="mbd:MEBOL_005815"/>
<evidence type="ECO:0000313" key="9">
    <source>
        <dbReference type="Proteomes" id="UP000217289"/>
    </source>
</evidence>
<gene>
    <name evidence="8" type="ORF">MEBOL_005815</name>
</gene>
<reference evidence="8 9" key="1">
    <citation type="submission" date="2017-06" db="EMBL/GenBank/DDBJ databases">
        <authorList>
            <person name="Kim H.J."/>
            <person name="Triplett B.A."/>
        </authorList>
    </citation>
    <scope>NUCLEOTIDE SEQUENCE [LARGE SCALE GENOMIC DNA]</scope>
    <source>
        <strain evidence="8 9">DSM 14713</strain>
    </source>
</reference>
<proteinExistence type="inferred from homology"/>
<feature type="transmembrane region" description="Helical" evidence="6">
    <location>
        <begin position="242"/>
        <end position="265"/>
    </location>
</feature>
<name>A0A250IM44_9BACT</name>
<evidence type="ECO:0000256" key="5">
    <source>
        <dbReference type="ARBA" id="ARBA00023136"/>
    </source>
</evidence>
<dbReference type="PANTHER" id="PTHR32322">
    <property type="entry name" value="INNER MEMBRANE TRANSPORTER"/>
    <property type="match status" value="1"/>
</dbReference>
<evidence type="ECO:0000256" key="6">
    <source>
        <dbReference type="SAM" id="Phobius"/>
    </source>
</evidence>
<dbReference type="GO" id="GO:0016020">
    <property type="term" value="C:membrane"/>
    <property type="evidence" value="ECO:0007669"/>
    <property type="project" value="UniProtKB-SubCell"/>
</dbReference>
<feature type="transmembrane region" description="Helical" evidence="6">
    <location>
        <begin position="34"/>
        <end position="52"/>
    </location>
</feature>
<feature type="transmembrane region" description="Helical" evidence="6">
    <location>
        <begin position="183"/>
        <end position="202"/>
    </location>
</feature>
<accession>A0A250IM44</accession>
<feature type="transmembrane region" description="Helical" evidence="6">
    <location>
        <begin position="124"/>
        <end position="143"/>
    </location>
</feature>
<dbReference type="Gene3D" id="1.10.3730.20">
    <property type="match status" value="1"/>
</dbReference>
<comment type="similarity">
    <text evidence="2">Belongs to the EamA transporter family.</text>
</comment>